<feature type="compositionally biased region" description="Basic and acidic residues" evidence="5">
    <location>
        <begin position="555"/>
        <end position="583"/>
    </location>
</feature>
<dbReference type="FunFam" id="1.10.418.10:FF:000023">
    <property type="entry name" value="EH domain-binding protein 1 isoform X1"/>
    <property type="match status" value="1"/>
</dbReference>
<dbReference type="Pfam" id="PF10358">
    <property type="entry name" value="NT-C2"/>
    <property type="match status" value="1"/>
</dbReference>
<feature type="compositionally biased region" description="Low complexity" evidence="5">
    <location>
        <begin position="749"/>
        <end position="767"/>
    </location>
</feature>
<dbReference type="EMBL" id="PZQS01000008">
    <property type="protein sequence ID" value="PVD26332.1"/>
    <property type="molecule type" value="Genomic_DNA"/>
</dbReference>
<evidence type="ECO:0000259" key="8">
    <source>
        <dbReference type="PROSITE" id="PS51848"/>
    </source>
</evidence>
<protein>
    <recommendedName>
        <fullName evidence="11">EH domain-binding protein 1</fullName>
    </recommendedName>
</protein>
<feature type="compositionally biased region" description="Polar residues" evidence="5">
    <location>
        <begin position="171"/>
        <end position="182"/>
    </location>
</feature>
<dbReference type="Pfam" id="PF12130">
    <property type="entry name" value="bMERB_dom"/>
    <property type="match status" value="1"/>
</dbReference>
<feature type="compositionally biased region" description="Low complexity" evidence="5">
    <location>
        <begin position="341"/>
        <end position="350"/>
    </location>
</feature>
<evidence type="ECO:0000256" key="3">
    <source>
        <dbReference type="ARBA" id="ARBA00022753"/>
    </source>
</evidence>
<evidence type="ECO:0000256" key="1">
    <source>
        <dbReference type="ARBA" id="ARBA00004177"/>
    </source>
</evidence>
<feature type="compositionally biased region" description="Basic and acidic residues" evidence="5">
    <location>
        <begin position="593"/>
        <end position="607"/>
    </location>
</feature>
<reference evidence="9 10" key="1">
    <citation type="submission" date="2018-04" db="EMBL/GenBank/DDBJ databases">
        <title>The genome of golden apple snail Pomacea canaliculata provides insight into stress tolerance and invasive adaptation.</title>
        <authorList>
            <person name="Liu C."/>
            <person name="Liu B."/>
            <person name="Ren Y."/>
            <person name="Zhang Y."/>
            <person name="Wang H."/>
            <person name="Li S."/>
            <person name="Jiang F."/>
            <person name="Yin L."/>
            <person name="Zhang G."/>
            <person name="Qian W."/>
            <person name="Fan W."/>
        </authorList>
    </citation>
    <scope>NUCLEOTIDE SEQUENCE [LARGE SCALE GENOMIC DNA]</scope>
    <source>
        <strain evidence="9">SZHN2017</strain>
        <tissue evidence="9">Muscle</tissue>
    </source>
</reference>
<feature type="compositionally biased region" description="Polar residues" evidence="5">
    <location>
        <begin position="256"/>
        <end position="265"/>
    </location>
</feature>
<evidence type="ECO:0000256" key="4">
    <source>
        <dbReference type="ARBA" id="ARBA00023054"/>
    </source>
</evidence>
<feature type="region of interest" description="Disordered" evidence="5">
    <location>
        <begin position="379"/>
        <end position="398"/>
    </location>
</feature>
<dbReference type="GO" id="GO:0005768">
    <property type="term" value="C:endosome"/>
    <property type="evidence" value="ECO:0007669"/>
    <property type="project" value="UniProtKB-SubCell"/>
</dbReference>
<keyword evidence="3" id="KW-0967">Endosome</keyword>
<dbReference type="InterPro" id="IPR001715">
    <property type="entry name" value="CH_dom"/>
</dbReference>
<dbReference type="InterPro" id="IPR050540">
    <property type="entry name" value="F-actin_Monoox_Mical"/>
</dbReference>
<feature type="region of interest" description="Disordered" evidence="5">
    <location>
        <begin position="198"/>
        <end position="374"/>
    </location>
</feature>
<feature type="compositionally biased region" description="Basic and acidic residues" evidence="5">
    <location>
        <begin position="292"/>
        <end position="302"/>
    </location>
</feature>
<dbReference type="SMART" id="SM01203">
    <property type="entry name" value="DUF3585"/>
    <property type="match status" value="1"/>
</dbReference>
<sequence>MSVWKRLQRVGKSASKFQFTASYQELTLHTWNPTIQNPYCGQVVWAVPENVEIQVTLFRDSRHSEYEDKEWTFVIEDHSKGKKKVLASQTINMKEYASMFPTQTTIDLKMKLVSKKVVFASLRFTLSCVFLREGKATDEDMQSVASLMSMGKTDIGNLGDLEEDDEEETTSNAGSEMKQQVTSEIRSITSKMLQLDAHFGNPFPTDDDPEDVESDALNPFDSFADENPVFEKVKLKKRPAPPPPNPFGEEEDIHESSAQIPSQKAKNPFEDPLPMTTGTSEALNPFGDSNEEDNKAGGKSIDDSVLDSTSLKPRTEKNPKESRFATLPAKISGSEGKSPKNKLNLSLKSSQSAVERPIYEGTPPATPEDEKMKKQIRPITPPNVFSTDDSSSSANTSSLSITRDLSGFSSNDSDSNCLQPSNPSEELLAWCREVTKGYRGVRITNLTTSWRNGLAFCALIHRFRPDLLNFEKLNPHDIKTNNRIAFDAAAKLGIPKVIEPSDMVLLAVPDKLCVMTYLHQLRSYFTGQALEVLQIGIRFSESTYTLGERDEEDEQRVSEEMYGHNKGKTDRHPKSPDKKRSVSDKMLNSAVEAKQKDKISPESEKGDSSVSSGSVDRSPSIQNEVQVAPAFATSTPVKEESSPKMKKKYRAPLPPDSGLISSKAEMDKPKLMTRQQLMNPFDSDEEGTENGRKEGETAAADQRSPTEKRSPVLNTPTDSTRHMELKERARLLLEKAKLETQRSTTNSGSSTEQTPTAATAAASQPKAESQEEERQRRLRERARALIAEARASQDLPEMPEVHKNMEPYRSSESDLQAATGRDAEGDVKLKRLSLVKPKLAGLEVSSSMPGIPFQERLDMEKDVERTEVPAGNGDDGLGSDGEEEEIEDLDLYLGLRIDEDLRDTNQYVKSELDALEHEQLQIDNAAAELEQKLRRVMNKGKNKALEEKLMHEWFMLVNKKNALIRRQMQLNILEKEDDLERRYELLNRELRAMMSIEDWQKTEAQKRRERLLLEELVAVVNKRDELVQHLDSQERA</sequence>
<dbReference type="OrthoDB" id="5972258at2759"/>
<dbReference type="PANTHER" id="PTHR23167">
    <property type="entry name" value="CALPONIN HOMOLOGY DOMAIN-CONTAINING PROTEIN DDB_G0272472-RELATED"/>
    <property type="match status" value="1"/>
</dbReference>
<dbReference type="AlphaFoldDB" id="A0A2T7NYT9"/>
<feature type="domain" description="C2 NT-type" evidence="7">
    <location>
        <begin position="1"/>
        <end position="130"/>
    </location>
</feature>
<feature type="compositionally biased region" description="Low complexity" evidence="5">
    <location>
        <begin position="608"/>
        <end position="620"/>
    </location>
</feature>
<evidence type="ECO:0000313" key="10">
    <source>
        <dbReference type="Proteomes" id="UP000245119"/>
    </source>
</evidence>
<accession>A0A2T7NYT9</accession>
<evidence type="ECO:0000256" key="5">
    <source>
        <dbReference type="SAM" id="MobiDB-lite"/>
    </source>
</evidence>
<evidence type="ECO:0000256" key="2">
    <source>
        <dbReference type="ARBA" id="ARBA00022553"/>
    </source>
</evidence>
<evidence type="ECO:0008006" key="11">
    <source>
        <dbReference type="Google" id="ProtNLM"/>
    </source>
</evidence>
<comment type="caution">
    <text evidence="9">The sequence shown here is derived from an EMBL/GenBank/DDBJ whole genome shotgun (WGS) entry which is preliminary data.</text>
</comment>
<proteinExistence type="predicted"/>
<dbReference type="Proteomes" id="UP000245119">
    <property type="component" value="Linkage Group LG8"/>
</dbReference>
<keyword evidence="4" id="KW-0175">Coiled coil</keyword>
<gene>
    <name evidence="9" type="ORF">C0Q70_14003</name>
</gene>
<feature type="region of interest" description="Disordered" evidence="5">
    <location>
        <begin position="155"/>
        <end position="182"/>
    </location>
</feature>
<evidence type="ECO:0000313" key="9">
    <source>
        <dbReference type="EMBL" id="PVD26332.1"/>
    </source>
</evidence>
<keyword evidence="2" id="KW-0597">Phosphoprotein</keyword>
<dbReference type="PROSITE" id="PS51848">
    <property type="entry name" value="BMERB"/>
    <property type="match status" value="1"/>
</dbReference>
<feature type="compositionally biased region" description="Acidic residues" evidence="5">
    <location>
        <begin position="205"/>
        <end position="214"/>
    </location>
</feature>
<feature type="domain" description="BMERB" evidence="8">
    <location>
        <begin position="895"/>
        <end position="1036"/>
    </location>
</feature>
<dbReference type="Gene3D" id="1.10.418.10">
    <property type="entry name" value="Calponin-like domain"/>
    <property type="match status" value="1"/>
</dbReference>
<dbReference type="SUPFAM" id="SSF47576">
    <property type="entry name" value="Calponin-homology domain, CH-domain"/>
    <property type="match status" value="1"/>
</dbReference>
<dbReference type="InterPro" id="IPR019448">
    <property type="entry name" value="NT-C2"/>
</dbReference>
<feature type="compositionally biased region" description="Acidic residues" evidence="5">
    <location>
        <begin position="160"/>
        <end position="169"/>
    </location>
</feature>
<feature type="region of interest" description="Disordered" evidence="5">
    <location>
        <begin position="546"/>
        <end position="783"/>
    </location>
</feature>
<feature type="compositionally biased region" description="Basic and acidic residues" evidence="5">
    <location>
        <begin position="313"/>
        <end position="323"/>
    </location>
</feature>
<evidence type="ECO:0000259" key="7">
    <source>
        <dbReference type="PROSITE" id="PS51840"/>
    </source>
</evidence>
<feature type="compositionally biased region" description="Basic and acidic residues" evidence="5">
    <location>
        <begin position="719"/>
        <end position="740"/>
    </location>
</feature>
<dbReference type="SMART" id="SM00033">
    <property type="entry name" value="CH"/>
    <property type="match status" value="1"/>
</dbReference>
<dbReference type="InterPro" id="IPR036872">
    <property type="entry name" value="CH_dom_sf"/>
</dbReference>
<name>A0A2T7NYT9_POMCA</name>
<dbReference type="STRING" id="400727.A0A2T7NYT9"/>
<dbReference type="PANTHER" id="PTHR23167:SF46">
    <property type="entry name" value="EPS15 HOMOLOGY DOMAIN CONTAINING PROTEIN-BINDING PROTEIN 1, ISOFORM F"/>
    <property type="match status" value="1"/>
</dbReference>
<dbReference type="InterPro" id="IPR022735">
    <property type="entry name" value="bMERB_dom"/>
</dbReference>
<feature type="compositionally biased region" description="Low complexity" evidence="5">
    <location>
        <begin position="386"/>
        <end position="398"/>
    </location>
</feature>
<comment type="subcellular location">
    <subcellularLocation>
        <location evidence="1">Endosome</location>
    </subcellularLocation>
</comment>
<feature type="domain" description="Calponin-homology (CH)" evidence="6">
    <location>
        <begin position="421"/>
        <end position="526"/>
    </location>
</feature>
<keyword evidence="10" id="KW-1185">Reference proteome</keyword>
<dbReference type="PROSITE" id="PS51840">
    <property type="entry name" value="C2_NT"/>
    <property type="match status" value="1"/>
</dbReference>
<dbReference type="PROSITE" id="PS50021">
    <property type="entry name" value="CH"/>
    <property type="match status" value="1"/>
</dbReference>
<organism evidence="9 10">
    <name type="scientific">Pomacea canaliculata</name>
    <name type="common">Golden apple snail</name>
    <dbReference type="NCBI Taxonomy" id="400727"/>
    <lineage>
        <taxon>Eukaryota</taxon>
        <taxon>Metazoa</taxon>
        <taxon>Spiralia</taxon>
        <taxon>Lophotrochozoa</taxon>
        <taxon>Mollusca</taxon>
        <taxon>Gastropoda</taxon>
        <taxon>Caenogastropoda</taxon>
        <taxon>Architaenioglossa</taxon>
        <taxon>Ampullarioidea</taxon>
        <taxon>Ampullariidae</taxon>
        <taxon>Pomacea</taxon>
    </lineage>
</organism>
<dbReference type="Pfam" id="PF00307">
    <property type="entry name" value="CH"/>
    <property type="match status" value="1"/>
</dbReference>
<evidence type="ECO:0000259" key="6">
    <source>
        <dbReference type="PROSITE" id="PS50021"/>
    </source>
</evidence>